<comment type="subcellular location">
    <subcellularLocation>
        <location evidence="4">Cell outer membrane</location>
    </subcellularLocation>
</comment>
<keyword evidence="1 4" id="KW-0732">Signal</keyword>
<dbReference type="InterPro" id="IPR005653">
    <property type="entry name" value="OstA-like_N"/>
</dbReference>
<dbReference type="PANTHER" id="PTHR30189:SF1">
    <property type="entry name" value="LPS-ASSEMBLY PROTEIN LPTD"/>
    <property type="match status" value="1"/>
</dbReference>
<feature type="signal peptide" evidence="4">
    <location>
        <begin position="1"/>
        <end position="28"/>
    </location>
</feature>
<proteinExistence type="inferred from homology"/>
<comment type="similarity">
    <text evidence="4">Belongs to the LptD family.</text>
</comment>
<dbReference type="PANTHER" id="PTHR30189">
    <property type="entry name" value="LPS-ASSEMBLY PROTEIN"/>
    <property type="match status" value="1"/>
</dbReference>
<organism evidence="7 8">
    <name type="scientific">Aestuariirhabdus litorea</name>
    <dbReference type="NCBI Taxonomy" id="2528527"/>
    <lineage>
        <taxon>Bacteria</taxon>
        <taxon>Pseudomonadati</taxon>
        <taxon>Pseudomonadota</taxon>
        <taxon>Gammaproteobacteria</taxon>
        <taxon>Oceanospirillales</taxon>
        <taxon>Aestuariirhabdaceae</taxon>
        <taxon>Aestuariirhabdus</taxon>
    </lineage>
</organism>
<feature type="chain" id="PRO_5018343961" description="LPS-assembly protein LptD" evidence="4">
    <location>
        <begin position="29"/>
        <end position="913"/>
    </location>
</feature>
<comment type="subunit">
    <text evidence="4">Component of the lipopolysaccharide transport and assembly complex. Interacts with LptE and LptA.</text>
</comment>
<dbReference type="AlphaFoldDB" id="A0A3P3VKV8"/>
<evidence type="ECO:0000259" key="5">
    <source>
        <dbReference type="Pfam" id="PF03968"/>
    </source>
</evidence>
<evidence type="ECO:0000256" key="4">
    <source>
        <dbReference type="HAMAP-Rule" id="MF_01411"/>
    </source>
</evidence>
<gene>
    <name evidence="4" type="primary">lptD</name>
    <name evidence="7" type="ORF">D0544_16270</name>
</gene>
<evidence type="ECO:0000313" key="7">
    <source>
        <dbReference type="EMBL" id="RRJ83372.1"/>
    </source>
</evidence>
<evidence type="ECO:0000256" key="2">
    <source>
        <dbReference type="ARBA" id="ARBA00023136"/>
    </source>
</evidence>
<dbReference type="RefSeq" id="WP_125018005.1">
    <property type="nucleotide sequence ID" value="NZ_QWEZ01000002.1"/>
</dbReference>
<evidence type="ECO:0000256" key="1">
    <source>
        <dbReference type="ARBA" id="ARBA00022729"/>
    </source>
</evidence>
<keyword evidence="2 4" id="KW-0472">Membrane</keyword>
<evidence type="ECO:0000259" key="6">
    <source>
        <dbReference type="Pfam" id="PF04453"/>
    </source>
</evidence>
<name>A0A3P3VKV8_9GAMM</name>
<feature type="domain" description="Organic solvent tolerance-like N-terminal" evidence="5">
    <location>
        <begin position="131"/>
        <end position="261"/>
    </location>
</feature>
<reference evidence="7 8" key="2">
    <citation type="submission" date="2018-12" db="EMBL/GenBank/DDBJ databases">
        <title>Simiduia agarivorans gen. nov., sp. nov., a marine, agarolytic bacterium isolated from shallow coastal water from Keelung, Taiwan.</title>
        <authorList>
            <person name="Shieh W.Y."/>
        </authorList>
    </citation>
    <scope>NUCLEOTIDE SEQUENCE [LARGE SCALE GENOMIC DNA]</scope>
    <source>
        <strain evidence="7 8">GTF-13</strain>
    </source>
</reference>
<dbReference type="Pfam" id="PF04453">
    <property type="entry name" value="LptD"/>
    <property type="match status" value="1"/>
</dbReference>
<dbReference type="Pfam" id="PF03968">
    <property type="entry name" value="LptD_N"/>
    <property type="match status" value="1"/>
</dbReference>
<dbReference type="HAMAP" id="MF_01411">
    <property type="entry name" value="LPS_assembly_LptD"/>
    <property type="match status" value="1"/>
</dbReference>
<dbReference type="InterPro" id="IPR020889">
    <property type="entry name" value="LipoPS_assembly_LptD"/>
</dbReference>
<evidence type="ECO:0000256" key="3">
    <source>
        <dbReference type="ARBA" id="ARBA00023237"/>
    </source>
</evidence>
<dbReference type="Proteomes" id="UP000280792">
    <property type="component" value="Unassembled WGS sequence"/>
</dbReference>
<feature type="domain" description="LptD C-terminal" evidence="6">
    <location>
        <begin position="373"/>
        <end position="825"/>
    </location>
</feature>
<comment type="caution">
    <text evidence="4">Lacks conserved residue(s) required for the propagation of feature annotation.</text>
</comment>
<protein>
    <recommendedName>
        <fullName evidence="4">LPS-assembly protein LptD</fullName>
    </recommendedName>
</protein>
<sequence precursor="true">MAVLPPPFKRRLPLALGAGLLFTHSAYAATATPEPSAVKWRCLPDAQQNWVCEQTAGTPVTTGSGSRTGLVPTRPVVASELRTTLDWIPVQQMSAEQRAAIAPHCSGAYLEPEREGLASRGKPIDAPIRAESDHSSYLAGEQATFSGHVRVNQGYRQVESDEARLFEQTEIAEFEGNVVLREPDLLLISDSTRIQMQNGRVEAQAVDFAMHSSRSRGGAQQLVRREDGVIELTDARYTTCPPADNSWAITGSELSINPDSGFGSGTHAVLRVKDVPVFYTPYIHFPIDERRQSGFLYPQLGLSSENGFDLITPYYLNLAPNYDATLTPRLQTERGVSLESEFRYLTRESEGQVGGAILPSDNLKDKNRNYDEDRWLFNVQHDQQLSSRWDASLDFTNASDKDYLRDFGSSLEVSSADNLNQQLETRYRGGDDDLFWSLRANLQSFKNMREDKDDPYEKMPQLELTGGWNASEQLSFSWLADTTYFTRDDNWKYIGKLAEADKSEFERRYDIERSLYGEGADELTNANGTRVYLETGASYRWQWPFAYIEPGIKGKTIHYRLTNMNREDFNDPVRNPLGLEYDTSPSTSAPMFSLDSGLYFDRSTRYFGRSYTQTLEPRLFYLFVPEQKGQFQNPLFDSGVYQFSYDSLWREDRFSGHDRLADANRVSLGVTTRLLDNEGGETFRFAIGQTYYFDDRKVLLDPYYGKFQDEEGADSNLSQGRQWALDEAEASASPIASELVWHLSRASSLRQEWIYNVDQSWNQEYGLAYHYSTDSARMLDIAYRYSKRADRTIKDDDGNAIPGAFTDGSISQSDISGIWPLFGDWSLLGRWNHDLTNNKNLEILAGTEYDSCCYKVRFLFRQGLNGSTDDIENADTENAVVLQFVLKGLGGFGTNAQYLSGIKGYEEHDKSTN</sequence>
<keyword evidence="8" id="KW-1185">Reference proteome</keyword>
<reference evidence="7 8" key="1">
    <citation type="submission" date="2018-08" db="EMBL/GenBank/DDBJ databases">
        <authorList>
            <person name="Khan S.A."/>
        </authorList>
    </citation>
    <scope>NUCLEOTIDE SEQUENCE [LARGE SCALE GENOMIC DNA]</scope>
    <source>
        <strain evidence="7 8">GTF-13</strain>
    </source>
</reference>
<evidence type="ECO:0000313" key="8">
    <source>
        <dbReference type="Proteomes" id="UP000280792"/>
    </source>
</evidence>
<dbReference type="InterPro" id="IPR050218">
    <property type="entry name" value="LptD"/>
</dbReference>
<dbReference type="GO" id="GO:0015920">
    <property type="term" value="P:lipopolysaccharide transport"/>
    <property type="evidence" value="ECO:0007669"/>
    <property type="project" value="InterPro"/>
</dbReference>
<keyword evidence="3 4" id="KW-0998">Cell outer membrane</keyword>
<dbReference type="GO" id="GO:0009279">
    <property type="term" value="C:cell outer membrane"/>
    <property type="evidence" value="ECO:0007669"/>
    <property type="project" value="UniProtKB-SubCell"/>
</dbReference>
<dbReference type="EMBL" id="QWEZ01000002">
    <property type="protein sequence ID" value="RRJ83372.1"/>
    <property type="molecule type" value="Genomic_DNA"/>
</dbReference>
<dbReference type="GO" id="GO:1990351">
    <property type="term" value="C:transporter complex"/>
    <property type="evidence" value="ECO:0007669"/>
    <property type="project" value="TreeGrafter"/>
</dbReference>
<comment type="function">
    <text evidence="4">Together with LptE, is involved in the assembly of lipopolysaccharide (LPS) at the surface of the outer membrane.</text>
</comment>
<comment type="caution">
    <text evidence="7">The sequence shown here is derived from an EMBL/GenBank/DDBJ whole genome shotgun (WGS) entry which is preliminary data.</text>
</comment>
<dbReference type="InterPro" id="IPR007543">
    <property type="entry name" value="LptD_C"/>
</dbReference>
<dbReference type="GO" id="GO:0043165">
    <property type="term" value="P:Gram-negative-bacterium-type cell outer membrane assembly"/>
    <property type="evidence" value="ECO:0007669"/>
    <property type="project" value="UniProtKB-UniRule"/>
</dbReference>
<accession>A0A3P3VKV8</accession>